<dbReference type="AlphaFoldDB" id="A0A368T3M9"/>
<name>A0A368T3M9_9ACTN</name>
<organism evidence="1 2">
    <name type="scientific">Marinitenerispora sediminis</name>
    <dbReference type="NCBI Taxonomy" id="1931232"/>
    <lineage>
        <taxon>Bacteria</taxon>
        <taxon>Bacillati</taxon>
        <taxon>Actinomycetota</taxon>
        <taxon>Actinomycetes</taxon>
        <taxon>Streptosporangiales</taxon>
        <taxon>Nocardiopsidaceae</taxon>
        <taxon>Marinitenerispora</taxon>
    </lineage>
</organism>
<evidence type="ECO:0000313" key="1">
    <source>
        <dbReference type="EMBL" id="RCV56746.1"/>
    </source>
</evidence>
<dbReference type="Proteomes" id="UP000253318">
    <property type="component" value="Unassembled WGS sequence"/>
</dbReference>
<comment type="caution">
    <text evidence="1">The sequence shown here is derived from an EMBL/GenBank/DDBJ whole genome shotgun (WGS) entry which is preliminary data.</text>
</comment>
<sequence length="98" mass="11356">MAMEKPRSRRSHEVRKYTVSLPKDIAEEIRERVGPTGFSAYVTRALEELLERERLAELAAAFDAKYGSAPDEEISEAEEVFRKAREKWARRRATNEKS</sequence>
<dbReference type="EMBL" id="QEIN01000124">
    <property type="protein sequence ID" value="RCV56746.1"/>
    <property type="molecule type" value="Genomic_DNA"/>
</dbReference>
<accession>A0A368T3M9</accession>
<keyword evidence="2" id="KW-1185">Reference proteome</keyword>
<proteinExistence type="predicted"/>
<evidence type="ECO:0000313" key="2">
    <source>
        <dbReference type="Proteomes" id="UP000253318"/>
    </source>
</evidence>
<reference evidence="1 2" key="1">
    <citation type="submission" date="2018-04" db="EMBL/GenBank/DDBJ databases">
        <title>Novel actinobacteria from marine sediment.</title>
        <authorList>
            <person name="Ng Z.Y."/>
            <person name="Tan G.Y.A."/>
        </authorList>
    </citation>
    <scope>NUCLEOTIDE SEQUENCE [LARGE SCALE GENOMIC DNA]</scope>
    <source>
        <strain evidence="1 2">TPS81</strain>
    </source>
</reference>
<gene>
    <name evidence="1" type="ORF">DEF24_16145</name>
</gene>
<protein>
    <recommendedName>
        <fullName evidence="3">CopG family transcriptional regulator</fullName>
    </recommendedName>
</protein>
<evidence type="ECO:0008006" key="3">
    <source>
        <dbReference type="Google" id="ProtNLM"/>
    </source>
</evidence>